<dbReference type="Pfam" id="PF23110">
    <property type="entry name" value="H1_KCTD8_12_16"/>
    <property type="match status" value="1"/>
</dbReference>
<dbReference type="InterPro" id="IPR049903">
    <property type="entry name" value="H1_KCTD16"/>
</dbReference>
<reference evidence="12" key="1">
    <citation type="submission" date="2019-04" db="EMBL/GenBank/DDBJ databases">
        <title>Genome assembly of Zosterops borbonicus 15179.</title>
        <authorList>
            <person name="Leroy T."/>
            <person name="Anselmetti Y."/>
            <person name="Tilak M.-K."/>
            <person name="Nabholz B."/>
        </authorList>
    </citation>
    <scope>NUCLEOTIDE SEQUENCE</scope>
    <source>
        <strain evidence="12">HGM_15179</strain>
        <tissue evidence="12">Muscle</tissue>
    </source>
</reference>
<sequence>MALSGNCRTYLPGREQGSGPLSFPEVVELNVGGQVYFTRHSTLVGTPHSLLWKMFTPKRDTANDLAKDSKGRFFIDRDGFLFRYILDYLRDKQVVLPDHFPEKGRLKREAEYFQLPDLVKLLTPDDNKQSPDDYCHSDYEEASQGSDTRICPPSSLLPPDRKWGFITLGYRGSCTVGRESQADAKFRRVPRILVCGRISLVKEVFGESLNESRDPDRAPERYTSRFYLKFKHLERAFDMLSECGFHMVACNSSVTASFVNQYTEDKVWSSYTEYVFYRKYRRRGDRFHPRAAFGLWGHTFPPELCRWSGAEPGLARWQHRLPKAPCLCPEDALEISPRAL</sequence>
<keyword evidence="13" id="KW-1185">Reference proteome</keyword>
<dbReference type="Gene3D" id="3.30.710.10">
    <property type="entry name" value="Potassium Channel Kv1.1, Chain A"/>
    <property type="match status" value="1"/>
</dbReference>
<evidence type="ECO:0000313" key="13">
    <source>
        <dbReference type="Proteomes" id="UP000796761"/>
    </source>
</evidence>
<feature type="compositionally biased region" description="Basic and acidic residues" evidence="10">
    <location>
        <begin position="124"/>
        <end position="139"/>
    </location>
</feature>
<dbReference type="PANTHER" id="PTHR14499">
    <property type="entry name" value="POTASSIUM CHANNEL TETRAMERIZATION DOMAIN-CONTAINING"/>
    <property type="match status" value="1"/>
</dbReference>
<dbReference type="PANTHER" id="PTHR14499:SF28">
    <property type="entry name" value="BTB_POZ DOMAIN-CONTAINING PROTEIN KCTD16"/>
    <property type="match status" value="1"/>
</dbReference>
<evidence type="ECO:0000313" key="12">
    <source>
        <dbReference type="EMBL" id="TRZ11872.1"/>
    </source>
</evidence>
<keyword evidence="2" id="KW-0597">Phosphoprotein</keyword>
<accession>A0A8K1G585</accession>
<evidence type="ECO:0000256" key="4">
    <source>
        <dbReference type="ARBA" id="ARBA00023136"/>
    </source>
</evidence>
<dbReference type="GO" id="GO:0008277">
    <property type="term" value="P:regulation of G protein-coupled receptor signaling pathway"/>
    <property type="evidence" value="ECO:0007669"/>
    <property type="project" value="TreeGrafter"/>
</dbReference>
<dbReference type="CDD" id="cd18398">
    <property type="entry name" value="BTB_POZ_KCTD16"/>
    <property type="match status" value="1"/>
</dbReference>
<evidence type="ECO:0000256" key="6">
    <source>
        <dbReference type="ARBA" id="ARBA00023273"/>
    </source>
</evidence>
<dbReference type="AlphaFoldDB" id="A0A8K1G585"/>
<dbReference type="SUPFAM" id="SSF54695">
    <property type="entry name" value="POZ domain"/>
    <property type="match status" value="1"/>
</dbReference>
<keyword evidence="5" id="KW-0628">Postsynaptic cell membrane</keyword>
<dbReference type="GO" id="GO:0051260">
    <property type="term" value="P:protein homooligomerization"/>
    <property type="evidence" value="ECO:0007669"/>
    <property type="project" value="InterPro"/>
</dbReference>
<feature type="region of interest" description="Disordered" evidence="10">
    <location>
        <begin position="124"/>
        <end position="154"/>
    </location>
</feature>
<name>A0A8K1G585_9PASS</name>
<proteinExistence type="predicted"/>
<comment type="caution">
    <text evidence="12">The sequence shown here is derived from an EMBL/GenBank/DDBJ whole genome shotgun (WGS) entry which is preliminary data.</text>
</comment>
<dbReference type="GO" id="GO:0042734">
    <property type="term" value="C:presynaptic membrane"/>
    <property type="evidence" value="ECO:0007669"/>
    <property type="project" value="UniProtKB-SubCell"/>
</dbReference>
<dbReference type="InterPro" id="IPR057093">
    <property type="entry name" value="H1_KCTD8_12_16"/>
</dbReference>
<gene>
    <name evidence="12" type="ORF">HGM15179_015222</name>
</gene>
<evidence type="ECO:0000256" key="3">
    <source>
        <dbReference type="ARBA" id="ARBA00023018"/>
    </source>
</evidence>
<keyword evidence="6" id="KW-0966">Cell projection</keyword>
<dbReference type="InterPro" id="IPR000210">
    <property type="entry name" value="BTB/POZ_dom"/>
</dbReference>
<keyword evidence="1" id="KW-1003">Cell membrane</keyword>
<dbReference type="OrthoDB" id="2414723at2759"/>
<comment type="function">
    <text evidence="9">Auxiliary subunit of GABA-B receptors that determine the pharmacology and kinetics of the receptor response. Increases agonist potency and markedly alter the G-protein signaling of the receptors by accelerating onset and promoting desensitization.</text>
</comment>
<evidence type="ECO:0000256" key="2">
    <source>
        <dbReference type="ARBA" id="ARBA00022553"/>
    </source>
</evidence>
<organism evidence="12 13">
    <name type="scientific">Zosterops borbonicus</name>
    <dbReference type="NCBI Taxonomy" id="364589"/>
    <lineage>
        <taxon>Eukaryota</taxon>
        <taxon>Metazoa</taxon>
        <taxon>Chordata</taxon>
        <taxon>Craniata</taxon>
        <taxon>Vertebrata</taxon>
        <taxon>Euteleostomi</taxon>
        <taxon>Archelosauria</taxon>
        <taxon>Archosauria</taxon>
        <taxon>Dinosauria</taxon>
        <taxon>Saurischia</taxon>
        <taxon>Theropoda</taxon>
        <taxon>Coelurosauria</taxon>
        <taxon>Aves</taxon>
        <taxon>Neognathae</taxon>
        <taxon>Neoaves</taxon>
        <taxon>Telluraves</taxon>
        <taxon>Australaves</taxon>
        <taxon>Passeriformes</taxon>
        <taxon>Sylvioidea</taxon>
        <taxon>Zosteropidae</taxon>
        <taxon>Zosterops</taxon>
    </lineage>
</organism>
<dbReference type="CDD" id="cd22219">
    <property type="entry name" value="H1_KCTD16"/>
    <property type="match status" value="1"/>
</dbReference>
<dbReference type="InterPro" id="IPR003131">
    <property type="entry name" value="T1-type_BTB"/>
</dbReference>
<evidence type="ECO:0000256" key="1">
    <source>
        <dbReference type="ARBA" id="ARBA00022475"/>
    </source>
</evidence>
<dbReference type="EMBL" id="SWJQ01000649">
    <property type="protein sequence ID" value="TRZ11872.1"/>
    <property type="molecule type" value="Genomic_DNA"/>
</dbReference>
<keyword evidence="3" id="KW-0770">Synapse</keyword>
<dbReference type="SMART" id="SM00225">
    <property type="entry name" value="BTB"/>
    <property type="match status" value="1"/>
</dbReference>
<dbReference type="GO" id="GO:0045211">
    <property type="term" value="C:postsynaptic membrane"/>
    <property type="evidence" value="ECO:0007669"/>
    <property type="project" value="UniProtKB-SubCell"/>
</dbReference>
<comment type="subcellular location">
    <subcellularLocation>
        <location evidence="7">Postsynaptic cell membrane</location>
    </subcellularLocation>
    <subcellularLocation>
        <location evidence="8">Presynaptic cell membrane</location>
    </subcellularLocation>
</comment>
<evidence type="ECO:0000259" key="11">
    <source>
        <dbReference type="SMART" id="SM00225"/>
    </source>
</evidence>
<evidence type="ECO:0000256" key="8">
    <source>
        <dbReference type="ARBA" id="ARBA00034111"/>
    </source>
</evidence>
<feature type="domain" description="BTB" evidence="11">
    <location>
        <begin position="25"/>
        <end position="130"/>
    </location>
</feature>
<dbReference type="Proteomes" id="UP000796761">
    <property type="component" value="Unassembled WGS sequence"/>
</dbReference>
<dbReference type="Pfam" id="PF02214">
    <property type="entry name" value="BTB_2"/>
    <property type="match status" value="1"/>
</dbReference>
<evidence type="ECO:0000256" key="7">
    <source>
        <dbReference type="ARBA" id="ARBA00034100"/>
    </source>
</evidence>
<evidence type="ECO:0000256" key="9">
    <source>
        <dbReference type="ARBA" id="ARBA00057758"/>
    </source>
</evidence>
<dbReference type="InterPro" id="IPR011333">
    <property type="entry name" value="SKP1/BTB/POZ_sf"/>
</dbReference>
<keyword evidence="4" id="KW-0472">Membrane</keyword>
<protein>
    <recommendedName>
        <fullName evidence="11">BTB domain-containing protein</fullName>
    </recommendedName>
</protein>
<dbReference type="GO" id="GO:0043235">
    <property type="term" value="C:receptor complex"/>
    <property type="evidence" value="ECO:0007669"/>
    <property type="project" value="TreeGrafter"/>
</dbReference>
<evidence type="ECO:0000256" key="10">
    <source>
        <dbReference type="SAM" id="MobiDB-lite"/>
    </source>
</evidence>
<evidence type="ECO:0000256" key="5">
    <source>
        <dbReference type="ARBA" id="ARBA00023257"/>
    </source>
</evidence>
<dbReference type="FunFam" id="3.30.710.10:FF:000031">
    <property type="entry name" value="BTB/POZ domain-containing protein KCTD16"/>
    <property type="match status" value="1"/>
</dbReference>